<feature type="region of interest" description="Disordered" evidence="1">
    <location>
        <begin position="1241"/>
        <end position="1275"/>
    </location>
</feature>
<dbReference type="Proteomes" id="UP001295684">
    <property type="component" value="Unassembled WGS sequence"/>
</dbReference>
<feature type="compositionally biased region" description="Basic and acidic residues" evidence="1">
    <location>
        <begin position="21"/>
        <end position="32"/>
    </location>
</feature>
<accession>A0AAD1Y0U3</accession>
<protein>
    <recommendedName>
        <fullName evidence="2">DUF4378 domain-containing protein</fullName>
    </recommendedName>
</protein>
<dbReference type="InterPro" id="IPR025486">
    <property type="entry name" value="DUF4378"/>
</dbReference>
<feature type="region of interest" description="Disordered" evidence="1">
    <location>
        <begin position="950"/>
        <end position="979"/>
    </location>
</feature>
<feature type="compositionally biased region" description="Basic and acidic residues" evidence="1">
    <location>
        <begin position="206"/>
        <end position="237"/>
    </location>
</feature>
<feature type="region of interest" description="Disordered" evidence="1">
    <location>
        <begin position="1"/>
        <end position="142"/>
    </location>
</feature>
<feature type="compositionally biased region" description="Basic and acidic residues" evidence="1">
    <location>
        <begin position="1400"/>
        <end position="1417"/>
    </location>
</feature>
<evidence type="ECO:0000259" key="2">
    <source>
        <dbReference type="Pfam" id="PF14309"/>
    </source>
</evidence>
<feature type="region of interest" description="Disordered" evidence="1">
    <location>
        <begin position="1299"/>
        <end position="1334"/>
    </location>
</feature>
<evidence type="ECO:0000256" key="1">
    <source>
        <dbReference type="SAM" id="MobiDB-lite"/>
    </source>
</evidence>
<feature type="compositionally biased region" description="Polar residues" evidence="1">
    <location>
        <begin position="950"/>
        <end position="964"/>
    </location>
</feature>
<feature type="compositionally biased region" description="Basic residues" evidence="1">
    <location>
        <begin position="83"/>
        <end position="95"/>
    </location>
</feature>
<comment type="caution">
    <text evidence="3">The sequence shown here is derived from an EMBL/GenBank/DDBJ whole genome shotgun (WGS) entry which is preliminary data.</text>
</comment>
<feature type="domain" description="DUF4378" evidence="2">
    <location>
        <begin position="1750"/>
        <end position="1880"/>
    </location>
</feature>
<proteinExistence type="predicted"/>
<feature type="compositionally biased region" description="Basic residues" evidence="1">
    <location>
        <begin position="559"/>
        <end position="575"/>
    </location>
</feature>
<reference evidence="3" key="1">
    <citation type="submission" date="2023-07" db="EMBL/GenBank/DDBJ databases">
        <authorList>
            <consortium name="AG Swart"/>
            <person name="Singh M."/>
            <person name="Singh A."/>
            <person name="Seah K."/>
            <person name="Emmerich C."/>
        </authorList>
    </citation>
    <scope>NUCLEOTIDE SEQUENCE</scope>
    <source>
        <strain evidence="3">DP1</strain>
    </source>
</reference>
<gene>
    <name evidence="3" type="ORF">ECRASSUSDP1_LOCUS24512</name>
</gene>
<feature type="region of interest" description="Disordered" evidence="1">
    <location>
        <begin position="793"/>
        <end position="812"/>
    </location>
</feature>
<keyword evidence="4" id="KW-1185">Reference proteome</keyword>
<sequence length="1890" mass="218501">MKAGNRQALSENKLLKSKKKLQADKNARKDDMNSSICKKAATGKYDQKGLKNTKPKTSKYSKSRKPSESTNSCMNNSSVLKSTNKKLKCPIKKPNTKSMCQQFNEASQKMKDHQKSNQRSSKIYKSNLNVSKRKSFMKEPINRLDSSAKSTLNKSFNRTKRLDKYSFDSDIMNSSQSIKFGINGGSLEDSMEATTSKKTCFGYKKSRTEKAPNDSLNKRKEEKKSLKKIKEVHEKSSCKSSSQNKLKKAKKVFGRNKNDIEGMKDMSKINQDSKLTFQNPRAWREFLEVRKEVNAMNDKLFMSTDSVLNPKSGNLKNSITGKDLLKKSSSIDSSDGLSFKNGIFNEKSTIERVRIKSSKDLKSITQSKTNQVCPKFKQKAQTTKRKDPKAFIGEYKEQGKIRKYMKKKRKKIMKEELKEKFTDFKKQVKICNNLRALNKFTRLQTKRFVGFKDRSNSTQNKIQTNRKNFGVVLDPEAISFCKDRKKNAGISSRKISTSQVNDLRGNLKRQKRQRMKSSTSAFSTKLSNEFYMEYYKILKSIKNQQLKKTIDAQDAPSPLRRRSKSNKRRRPKGLRPKSAPGTRLLTKMKQARRGTINAERLNVYRNKNGLMKGTLDLKRPFIKTRKSFSPLRNKRKLKTKKRRSGKKLIKHKIFEERNTINPRFLNFKFNNQNDIFACKITLCEARAAFKIYCHWKINKLLKKYSDEGIFLPNFTLRNSIKDDATPDNLLDRKSDLEIYDDFKNSSINFEKDLKHDEQGRQENSSYDPNLDPESLEEFHSSKEELKEFDTAIKEPHEDSQLQSSDKESVESEMTKIYIKSPKEEIKEPPCELEEQKEITKNTMNPFEITQESLDMKEKIVHLSTINTNDNIENEEQHNYLSGDNNLGIRSINGEEALKALKDLAGSGSLIEVISNKDDSGRNTERSDTKKKLFNGPDSLLRDVISHTPRSFQINSKEDTTSPQYLLSREDKDEDNSDAATKKRVEISGYAGGLTPISSTSSQFFENNSSFQKFSLLQFNNMMESKDFGVLLQLREKAIRYREKTEKKIIDKMIMSQKYSPRMLHQRKIELERWVAKEKQEIKNTKTHLLEKWNQTRAVLEQTEENAQILKQQLGSIDCSRRASHNYASSISQNNIESFNLQSYREETKSNDHDEIDEDEETKVIRFSEPNRLLQSNSDLHISVLTHNSSLLNLDGKDFVVSALEKTNQLKISSLIPTETIIDRKNHSETFYAEGLYKKLLDDSENPQQYEQPAEEKEESKEEAKQPIKEKTPRDNFVFEYHHNKNNSEDTMPEVPQIKKLEEPSNHGSLNDVDETESEHKKNQESQDSQNLNDISIEKVENLDIVELLGSQEDISEPESFSKLENQFSGMITQEFLRDLNQEISQEDEILGKNSQQSLEGTDKEESKDTINFDKDSEKEFEESSTEKEISNIDSPEEQSKEEVPQKVCQSIGTDPIENNYPKNSNELFKKEDDKKIINPEILLPPSQVETDTSPKFEPQVTGAFSPQNMADKLLKSLKKKDCDEIPSNDMLIFDGTEQNISLNIVHPSMNISKPPDLPDEEECVQIHPVISVHTKPRQGVQKERIVNDLLNQLVNEIKENMFPKRETIEPILEVTDTSACYDPLNKSPFSWFTNQQLVSKLAFESNEGIPMDFGVIDNYLKDVIDEILKHESDFINNILTPIQRDPFEMLGLLQTSDIGNYIHFDTYDPVIPILGLEIYLEIEKMKQIERNEEPECKSLGDGFPLSMIDEVMHKNLFDCINESLDQFRPYGKEGVPMPWSTKLRKLREDEILEFSKMFEIVKQDLFRWWFTSAGTMPKREFINENQFDEIGFNEVREKRLASLLTNDILEGDYKWINYDFEESQVKIDLSEMILEHLVSETAEVLNNISH</sequence>
<name>A0AAD1Y0U3_EUPCR</name>
<feature type="compositionally biased region" description="Basic residues" evidence="1">
    <location>
        <begin position="51"/>
        <end position="64"/>
    </location>
</feature>
<organism evidence="3 4">
    <name type="scientific">Euplotes crassus</name>
    <dbReference type="NCBI Taxonomy" id="5936"/>
    <lineage>
        <taxon>Eukaryota</taxon>
        <taxon>Sar</taxon>
        <taxon>Alveolata</taxon>
        <taxon>Ciliophora</taxon>
        <taxon>Intramacronucleata</taxon>
        <taxon>Spirotrichea</taxon>
        <taxon>Hypotrichia</taxon>
        <taxon>Euplotida</taxon>
        <taxon>Euplotidae</taxon>
        <taxon>Moneuplotes</taxon>
    </lineage>
</organism>
<feature type="region of interest" description="Disordered" evidence="1">
    <location>
        <begin position="204"/>
        <end position="249"/>
    </location>
</feature>
<feature type="compositionally biased region" description="Polar residues" evidence="1">
    <location>
        <begin position="68"/>
        <end position="82"/>
    </location>
</feature>
<feature type="region of interest" description="Disordered" evidence="1">
    <location>
        <begin position="752"/>
        <end position="781"/>
    </location>
</feature>
<dbReference type="EMBL" id="CAMPGE010025242">
    <property type="protein sequence ID" value="CAI2383021.1"/>
    <property type="molecule type" value="Genomic_DNA"/>
</dbReference>
<feature type="compositionally biased region" description="Polar residues" evidence="1">
    <location>
        <begin position="96"/>
        <end position="107"/>
    </location>
</feature>
<dbReference type="Pfam" id="PF14309">
    <property type="entry name" value="DUF4378"/>
    <property type="match status" value="1"/>
</dbReference>
<feature type="region of interest" description="Disordered" evidence="1">
    <location>
        <begin position="549"/>
        <end position="582"/>
    </location>
</feature>
<feature type="compositionally biased region" description="Basic and acidic residues" evidence="1">
    <location>
        <begin position="1253"/>
        <end position="1273"/>
    </location>
</feature>
<evidence type="ECO:0000313" key="4">
    <source>
        <dbReference type="Proteomes" id="UP001295684"/>
    </source>
</evidence>
<evidence type="ECO:0000313" key="3">
    <source>
        <dbReference type="EMBL" id="CAI2383021.1"/>
    </source>
</evidence>
<feature type="compositionally biased region" description="Polar residues" evidence="1">
    <location>
        <begin position="117"/>
        <end position="130"/>
    </location>
</feature>
<feature type="region of interest" description="Disordered" evidence="1">
    <location>
        <begin position="1386"/>
        <end position="1463"/>
    </location>
</feature>